<dbReference type="OrthoDB" id="9782505at2"/>
<proteinExistence type="predicted"/>
<name>A0A517QL18_9PLAN</name>
<dbReference type="GO" id="GO:0043571">
    <property type="term" value="P:maintenance of CRISPR repeat elements"/>
    <property type="evidence" value="ECO:0007669"/>
    <property type="project" value="InterPro"/>
</dbReference>
<dbReference type="RefSeq" id="WP_145197466.1">
    <property type="nucleotide sequence ID" value="NZ_CP036267.1"/>
</dbReference>
<reference evidence="2 3" key="1">
    <citation type="submission" date="2019-02" db="EMBL/GenBank/DDBJ databases">
        <title>Deep-cultivation of Planctomycetes and their phenomic and genomic characterization uncovers novel biology.</title>
        <authorList>
            <person name="Wiegand S."/>
            <person name="Jogler M."/>
            <person name="Boedeker C."/>
            <person name="Pinto D."/>
            <person name="Vollmers J."/>
            <person name="Rivas-Marin E."/>
            <person name="Kohn T."/>
            <person name="Peeters S.H."/>
            <person name="Heuer A."/>
            <person name="Rast P."/>
            <person name="Oberbeckmann S."/>
            <person name="Bunk B."/>
            <person name="Jeske O."/>
            <person name="Meyerdierks A."/>
            <person name="Storesund J.E."/>
            <person name="Kallscheuer N."/>
            <person name="Luecker S."/>
            <person name="Lage O.M."/>
            <person name="Pohl T."/>
            <person name="Merkel B.J."/>
            <person name="Hornburger P."/>
            <person name="Mueller R.-W."/>
            <person name="Bruemmer F."/>
            <person name="Labrenz M."/>
            <person name="Spormann A.M."/>
            <person name="Op den Camp H."/>
            <person name="Overmann J."/>
            <person name="Amann R."/>
            <person name="Jetten M.S.M."/>
            <person name="Mascher T."/>
            <person name="Medema M.H."/>
            <person name="Devos D.P."/>
            <person name="Kaster A.-K."/>
            <person name="Ovreas L."/>
            <person name="Rohde M."/>
            <person name="Galperin M.Y."/>
            <person name="Jogler C."/>
        </authorList>
    </citation>
    <scope>NUCLEOTIDE SEQUENCE [LARGE SCALE GENOMIC DNA]</scope>
    <source>
        <strain evidence="2 3">Mal48</strain>
    </source>
</reference>
<dbReference type="InterPro" id="IPR013415">
    <property type="entry name" value="Cas5_Cmx5_DevS"/>
</dbReference>
<sequence>MMQSFEPELCLRVEVPICAFRPYESREYQDTHPLPPPSAVYGMLLSFLGVQREEKSRHAGIGLALAIESEPSRSRVFRKLRRGKDLEDIRPDYQDLLVGLNLWVWIATAKDQSNPSLPIAIADALTHPEMVMRSGGLSLGESSYLVDSVTRECPDEQAELTFLIPDQKGFHNLPVWIDHATNSRRRERFRFDQLPVTQGRDQAWITVEPTP</sequence>
<keyword evidence="1" id="KW-0051">Antiviral defense</keyword>
<dbReference type="Proteomes" id="UP000315724">
    <property type="component" value="Chromosome"/>
</dbReference>
<dbReference type="InterPro" id="IPR013422">
    <property type="entry name" value="CRISPR-assoc_prot_Cas5_N"/>
</dbReference>
<keyword evidence="3" id="KW-1185">Reference proteome</keyword>
<gene>
    <name evidence="2" type="primary">devS</name>
    <name evidence="2" type="ORF">Mal48_15440</name>
</gene>
<dbReference type="AlphaFoldDB" id="A0A517QL18"/>
<organism evidence="2 3">
    <name type="scientific">Thalassoglobus polymorphus</name>
    <dbReference type="NCBI Taxonomy" id="2527994"/>
    <lineage>
        <taxon>Bacteria</taxon>
        <taxon>Pseudomonadati</taxon>
        <taxon>Planctomycetota</taxon>
        <taxon>Planctomycetia</taxon>
        <taxon>Planctomycetales</taxon>
        <taxon>Planctomycetaceae</taxon>
        <taxon>Thalassoglobus</taxon>
    </lineage>
</organism>
<accession>A0A517QL18</accession>
<dbReference type="KEGG" id="tpol:Mal48_15440"/>
<dbReference type="Pfam" id="PF09704">
    <property type="entry name" value="Cas_Cas5d"/>
    <property type="match status" value="1"/>
</dbReference>
<evidence type="ECO:0000256" key="1">
    <source>
        <dbReference type="ARBA" id="ARBA00023118"/>
    </source>
</evidence>
<dbReference type="InterPro" id="IPR021124">
    <property type="entry name" value="CRISPR-assoc_prot_Cas5"/>
</dbReference>
<dbReference type="NCBIfam" id="TIGR02593">
    <property type="entry name" value="CRISPR_cas5"/>
    <property type="match status" value="1"/>
</dbReference>
<dbReference type="NCBIfam" id="TIGR02586">
    <property type="entry name" value="cas5_cmx5_devS"/>
    <property type="match status" value="1"/>
</dbReference>
<evidence type="ECO:0000313" key="2">
    <source>
        <dbReference type="EMBL" id="QDT32301.1"/>
    </source>
</evidence>
<dbReference type="Gene3D" id="3.30.70.2660">
    <property type="match status" value="1"/>
</dbReference>
<protein>
    <submittedName>
        <fullName evidence="2">CRISPR-associated protein Cas5</fullName>
    </submittedName>
</protein>
<dbReference type="EMBL" id="CP036267">
    <property type="protein sequence ID" value="QDT32301.1"/>
    <property type="molecule type" value="Genomic_DNA"/>
</dbReference>
<dbReference type="GO" id="GO:0051607">
    <property type="term" value="P:defense response to virus"/>
    <property type="evidence" value="ECO:0007669"/>
    <property type="project" value="UniProtKB-KW"/>
</dbReference>
<evidence type="ECO:0000313" key="3">
    <source>
        <dbReference type="Proteomes" id="UP000315724"/>
    </source>
</evidence>